<proteinExistence type="predicted"/>
<dbReference type="EMBL" id="JAKOGI010001405">
    <property type="protein sequence ID" value="KAJ8425784.1"/>
    <property type="molecule type" value="Genomic_DNA"/>
</dbReference>
<accession>A0A9Q1GV38</accession>
<evidence type="ECO:0000256" key="1">
    <source>
        <dbReference type="SAM" id="MobiDB-lite"/>
    </source>
</evidence>
<dbReference type="Proteomes" id="UP001153076">
    <property type="component" value="Unassembled WGS sequence"/>
</dbReference>
<feature type="region of interest" description="Disordered" evidence="1">
    <location>
        <begin position="214"/>
        <end position="233"/>
    </location>
</feature>
<feature type="compositionally biased region" description="Polar residues" evidence="1">
    <location>
        <begin position="1"/>
        <end position="12"/>
    </location>
</feature>
<dbReference type="AlphaFoldDB" id="A0A9Q1GV38"/>
<sequence>MASDSQLESTSMFGRDRHQGTSATDVEGLIIKKYPVKSLEVSKATTGLLVHDRYQWAPEHASLVKEKFYQKGQNYLKDLVCKVTKKKLEDPIRWLSLNVREQLLQHKKSSRGLLKRSRQSMLNKTTGPKARSRHILGSVSADEIAKRLEDDGLFLEAAGGWTKKGTVYGLGNATEYFYKRPPIGTYFIKPSYTPSIVSQLPNELDSTKVELNSTKNELQQHRQSVENQQRMME</sequence>
<evidence type="ECO:0000313" key="2">
    <source>
        <dbReference type="EMBL" id="KAJ8425784.1"/>
    </source>
</evidence>
<reference evidence="2" key="1">
    <citation type="submission" date="2022-04" db="EMBL/GenBank/DDBJ databases">
        <title>Carnegiea gigantea Genome sequencing and assembly v2.</title>
        <authorList>
            <person name="Copetti D."/>
            <person name="Sanderson M.J."/>
            <person name="Burquez A."/>
            <person name="Wojciechowski M.F."/>
        </authorList>
    </citation>
    <scope>NUCLEOTIDE SEQUENCE</scope>
    <source>
        <strain evidence="2">SGP5-SGP5p</strain>
        <tissue evidence="2">Aerial part</tissue>
    </source>
</reference>
<keyword evidence="3" id="KW-1185">Reference proteome</keyword>
<organism evidence="2 3">
    <name type="scientific">Carnegiea gigantea</name>
    <dbReference type="NCBI Taxonomy" id="171969"/>
    <lineage>
        <taxon>Eukaryota</taxon>
        <taxon>Viridiplantae</taxon>
        <taxon>Streptophyta</taxon>
        <taxon>Embryophyta</taxon>
        <taxon>Tracheophyta</taxon>
        <taxon>Spermatophyta</taxon>
        <taxon>Magnoliopsida</taxon>
        <taxon>eudicotyledons</taxon>
        <taxon>Gunneridae</taxon>
        <taxon>Pentapetalae</taxon>
        <taxon>Caryophyllales</taxon>
        <taxon>Cactineae</taxon>
        <taxon>Cactaceae</taxon>
        <taxon>Cactoideae</taxon>
        <taxon>Echinocereeae</taxon>
        <taxon>Carnegiea</taxon>
    </lineage>
</organism>
<name>A0A9Q1GV38_9CARY</name>
<evidence type="ECO:0000313" key="3">
    <source>
        <dbReference type="Proteomes" id="UP001153076"/>
    </source>
</evidence>
<protein>
    <submittedName>
        <fullName evidence="2">Uncharacterized protein</fullName>
    </submittedName>
</protein>
<gene>
    <name evidence="2" type="ORF">Cgig2_008601</name>
</gene>
<feature type="region of interest" description="Disordered" evidence="1">
    <location>
        <begin position="1"/>
        <end position="20"/>
    </location>
</feature>
<comment type="caution">
    <text evidence="2">The sequence shown here is derived from an EMBL/GenBank/DDBJ whole genome shotgun (WGS) entry which is preliminary data.</text>
</comment>